<name>A0A5B0MD47_PUCGR</name>
<accession>A0A5B0MD47</accession>
<reference evidence="2 3" key="1">
    <citation type="submission" date="2019-05" db="EMBL/GenBank/DDBJ databases">
        <title>Emergence of the Ug99 lineage of the wheat stem rust pathogen through somatic hybridization.</title>
        <authorList>
            <person name="Li F."/>
            <person name="Upadhyaya N.M."/>
            <person name="Sperschneider J."/>
            <person name="Matny O."/>
            <person name="Nguyen-Phuc H."/>
            <person name="Mago R."/>
            <person name="Raley C."/>
            <person name="Miller M.E."/>
            <person name="Silverstein K.A.T."/>
            <person name="Henningsen E."/>
            <person name="Hirsch C.D."/>
            <person name="Visser B."/>
            <person name="Pretorius Z.A."/>
            <person name="Steffenson B.J."/>
            <person name="Schwessinger B."/>
            <person name="Dodds P.N."/>
            <person name="Figueroa M."/>
        </authorList>
    </citation>
    <scope>NUCLEOTIDE SEQUENCE [LARGE SCALE GENOMIC DNA]</scope>
    <source>
        <strain evidence="2">21-0</strain>
    </source>
</reference>
<evidence type="ECO:0008006" key="4">
    <source>
        <dbReference type="Google" id="ProtNLM"/>
    </source>
</evidence>
<evidence type="ECO:0000256" key="1">
    <source>
        <dbReference type="SAM" id="SignalP"/>
    </source>
</evidence>
<evidence type="ECO:0000313" key="2">
    <source>
        <dbReference type="EMBL" id="KAA1075057.1"/>
    </source>
</evidence>
<protein>
    <recommendedName>
        <fullName evidence="4">Secreted protein</fullName>
    </recommendedName>
</protein>
<dbReference type="Proteomes" id="UP000324748">
    <property type="component" value="Unassembled WGS sequence"/>
</dbReference>
<dbReference type="EMBL" id="VSWC01000157">
    <property type="protein sequence ID" value="KAA1075057.1"/>
    <property type="molecule type" value="Genomic_DNA"/>
</dbReference>
<proteinExistence type="predicted"/>
<dbReference type="AlphaFoldDB" id="A0A5B0MD47"/>
<feature type="signal peptide" evidence="1">
    <location>
        <begin position="1"/>
        <end position="23"/>
    </location>
</feature>
<evidence type="ECO:0000313" key="3">
    <source>
        <dbReference type="Proteomes" id="UP000324748"/>
    </source>
</evidence>
<keyword evidence="3" id="KW-1185">Reference proteome</keyword>
<organism evidence="2 3">
    <name type="scientific">Puccinia graminis f. sp. tritici</name>
    <dbReference type="NCBI Taxonomy" id="56615"/>
    <lineage>
        <taxon>Eukaryota</taxon>
        <taxon>Fungi</taxon>
        <taxon>Dikarya</taxon>
        <taxon>Basidiomycota</taxon>
        <taxon>Pucciniomycotina</taxon>
        <taxon>Pucciniomycetes</taxon>
        <taxon>Pucciniales</taxon>
        <taxon>Pucciniaceae</taxon>
        <taxon>Puccinia</taxon>
    </lineage>
</organism>
<sequence length="259" mass="28404">MLSFNFFCHALPVISMIGPFVNAGFLPQEPVHFTRSSSVTESSTSSKTTSIKSFHSSVITQPAVVVRSFPLSQDGVNCQYQAFPQGHQGIQSNSYATGSAPSSRMVANLTPHNCHVRCTPPSPTSPNKHDCQKIINTMRNMKQRQITIEPRNWLYVSYRQCAVVFENPGAQNVAVVYQWNRLADQAERLQSQCAGGSSTSTPGYGSGSKSTGTCFFSSCDLNDSTHPFNAARKTITNAKTSKVENSGVMITFQRNKYVQ</sequence>
<gene>
    <name evidence="2" type="ORF">PGT21_027871</name>
</gene>
<dbReference type="OrthoDB" id="2503640at2759"/>
<comment type="caution">
    <text evidence="2">The sequence shown here is derived from an EMBL/GenBank/DDBJ whole genome shotgun (WGS) entry which is preliminary data.</text>
</comment>
<keyword evidence="1" id="KW-0732">Signal</keyword>
<feature type="chain" id="PRO_5022996919" description="Secreted protein" evidence="1">
    <location>
        <begin position="24"/>
        <end position="259"/>
    </location>
</feature>